<feature type="transmembrane region" description="Helical" evidence="4">
    <location>
        <begin position="6"/>
        <end position="25"/>
    </location>
</feature>
<evidence type="ECO:0000313" key="6">
    <source>
        <dbReference type="EMBL" id="RQW62229.1"/>
    </source>
</evidence>
<dbReference type="InterPro" id="IPR020449">
    <property type="entry name" value="Tscrpt_reg_AraC-type_HTH"/>
</dbReference>
<dbReference type="PANTHER" id="PTHR43280:SF29">
    <property type="entry name" value="ARAC-FAMILY TRANSCRIPTIONAL REGULATOR"/>
    <property type="match status" value="1"/>
</dbReference>
<feature type="transmembrane region" description="Helical" evidence="4">
    <location>
        <begin position="178"/>
        <end position="203"/>
    </location>
</feature>
<protein>
    <submittedName>
        <fullName evidence="6">AraC family transcriptional regulator</fullName>
    </submittedName>
</protein>
<dbReference type="PROSITE" id="PS01124">
    <property type="entry name" value="HTH_ARAC_FAMILY_2"/>
    <property type="match status" value="1"/>
</dbReference>
<dbReference type="Proteomes" id="UP000281112">
    <property type="component" value="Unassembled WGS sequence"/>
</dbReference>
<evidence type="ECO:0000259" key="5">
    <source>
        <dbReference type="PROSITE" id="PS01124"/>
    </source>
</evidence>
<dbReference type="PRINTS" id="PR00032">
    <property type="entry name" value="HTHARAC"/>
</dbReference>
<evidence type="ECO:0000256" key="2">
    <source>
        <dbReference type="ARBA" id="ARBA00023125"/>
    </source>
</evidence>
<feature type="transmembrane region" description="Helical" evidence="4">
    <location>
        <begin position="32"/>
        <end position="52"/>
    </location>
</feature>
<keyword evidence="2" id="KW-0238">DNA-binding</keyword>
<dbReference type="Gene3D" id="1.10.10.60">
    <property type="entry name" value="Homeodomain-like"/>
    <property type="match status" value="1"/>
</dbReference>
<feature type="domain" description="HTH araC/xylS-type" evidence="5">
    <location>
        <begin position="235"/>
        <end position="340"/>
    </location>
</feature>
<feature type="transmembrane region" description="Helical" evidence="4">
    <location>
        <begin position="58"/>
        <end position="76"/>
    </location>
</feature>
<dbReference type="AlphaFoldDB" id="A0A3N9TDS6"/>
<feature type="transmembrane region" description="Helical" evidence="4">
    <location>
        <begin position="88"/>
        <end position="106"/>
    </location>
</feature>
<comment type="caution">
    <text evidence="6">The sequence shown here is derived from an EMBL/GenBank/DDBJ whole genome shotgun (WGS) entry which is preliminary data.</text>
</comment>
<keyword evidence="1" id="KW-0805">Transcription regulation</keyword>
<reference evidence="6 7" key="1">
    <citation type="submission" date="2018-11" db="EMBL/GenBank/DDBJ databases">
        <title>Vibrio LJC006 sp. nov., isolated from seawater during the bloom of the enteromorpha.</title>
        <authorList>
            <person name="Liang J."/>
        </authorList>
    </citation>
    <scope>NUCLEOTIDE SEQUENCE [LARGE SCALE GENOMIC DNA]</scope>
    <source>
        <strain evidence="6 7">LJC006</strain>
    </source>
</reference>
<accession>A0A3N9TDS6</accession>
<dbReference type="InterPro" id="IPR018060">
    <property type="entry name" value="HTH_AraC"/>
</dbReference>
<dbReference type="RefSeq" id="WP_124938220.1">
    <property type="nucleotide sequence ID" value="NZ_RJVQ01000007.1"/>
</dbReference>
<evidence type="ECO:0000256" key="3">
    <source>
        <dbReference type="ARBA" id="ARBA00023163"/>
    </source>
</evidence>
<keyword evidence="4" id="KW-1133">Transmembrane helix</keyword>
<keyword evidence="4" id="KW-0472">Membrane</keyword>
<dbReference type="SMART" id="SM00342">
    <property type="entry name" value="HTH_ARAC"/>
    <property type="match status" value="1"/>
</dbReference>
<dbReference type="InterPro" id="IPR009057">
    <property type="entry name" value="Homeodomain-like_sf"/>
</dbReference>
<evidence type="ECO:0000256" key="1">
    <source>
        <dbReference type="ARBA" id="ARBA00023015"/>
    </source>
</evidence>
<keyword evidence="7" id="KW-1185">Reference proteome</keyword>
<dbReference type="SUPFAM" id="SSF46689">
    <property type="entry name" value="Homeodomain-like"/>
    <property type="match status" value="1"/>
</dbReference>
<organism evidence="6 7">
    <name type="scientific">Vibrio viridaestus</name>
    <dbReference type="NCBI Taxonomy" id="2487322"/>
    <lineage>
        <taxon>Bacteria</taxon>
        <taxon>Pseudomonadati</taxon>
        <taxon>Pseudomonadota</taxon>
        <taxon>Gammaproteobacteria</taxon>
        <taxon>Vibrionales</taxon>
        <taxon>Vibrionaceae</taxon>
        <taxon>Vibrio</taxon>
    </lineage>
</organism>
<dbReference type="EMBL" id="RJVQ01000007">
    <property type="protein sequence ID" value="RQW62229.1"/>
    <property type="molecule type" value="Genomic_DNA"/>
</dbReference>
<dbReference type="GO" id="GO:0043565">
    <property type="term" value="F:sequence-specific DNA binding"/>
    <property type="evidence" value="ECO:0007669"/>
    <property type="project" value="InterPro"/>
</dbReference>
<sequence length="341" mass="38443">MLSIPVPFVVSLLLVILAITLYARMAEQSKTACLFVGLCALTTAIVGLRWAYDWTFLRYLQPLLAALIPVFAWFNFSSLPKMRFFVRHSVGPILVCIFVVTQRLWTPPLDELITLMYLVYSWMLFRFGIHENQLSHISLGYWDTVRFAAKLAGGMLLFSAAIDTAMSLDFIFNHGKAALYILTAGNLIMLPLLSCSVILAGIYTPSESNADNGEKSEVPNPVVSVEPLISAERAKEIVTLLDAYMKEKQIYLDPDLTLSKLSRKLVIPAKQISIAVNQIQQKNISKLINEYRIEHAMHALENSDDTITQIFMNCGFQTKSNFNREFSRITGKTPSEYRKSV</sequence>
<gene>
    <name evidence="6" type="ORF">EES38_16060</name>
</gene>
<keyword evidence="4" id="KW-0812">Transmembrane</keyword>
<feature type="transmembrane region" description="Helical" evidence="4">
    <location>
        <begin position="150"/>
        <end position="172"/>
    </location>
</feature>
<dbReference type="PANTHER" id="PTHR43280">
    <property type="entry name" value="ARAC-FAMILY TRANSCRIPTIONAL REGULATOR"/>
    <property type="match status" value="1"/>
</dbReference>
<dbReference type="GO" id="GO:0003700">
    <property type="term" value="F:DNA-binding transcription factor activity"/>
    <property type="evidence" value="ECO:0007669"/>
    <property type="project" value="InterPro"/>
</dbReference>
<proteinExistence type="predicted"/>
<name>A0A3N9TDS6_9VIBR</name>
<evidence type="ECO:0000256" key="4">
    <source>
        <dbReference type="SAM" id="Phobius"/>
    </source>
</evidence>
<dbReference type="Pfam" id="PF12833">
    <property type="entry name" value="HTH_18"/>
    <property type="match status" value="1"/>
</dbReference>
<evidence type="ECO:0000313" key="7">
    <source>
        <dbReference type="Proteomes" id="UP000281112"/>
    </source>
</evidence>
<dbReference type="OrthoDB" id="345413at2"/>
<feature type="transmembrane region" description="Helical" evidence="4">
    <location>
        <begin position="112"/>
        <end position="129"/>
    </location>
</feature>
<keyword evidence="3" id="KW-0804">Transcription</keyword>